<dbReference type="GO" id="GO:0003677">
    <property type="term" value="F:DNA binding"/>
    <property type="evidence" value="ECO:0007669"/>
    <property type="project" value="InterPro"/>
</dbReference>
<dbReference type="InterPro" id="IPR000241">
    <property type="entry name" value="RlmKL-like_Mtase"/>
</dbReference>
<name>A0A2W2EV96_9ACTN</name>
<proteinExistence type="predicted"/>
<dbReference type="InterPro" id="IPR029063">
    <property type="entry name" value="SAM-dependent_MTases_sf"/>
</dbReference>
<comment type="caution">
    <text evidence="4">The sequence shown here is derived from an EMBL/GenBank/DDBJ whole genome shotgun (WGS) entry which is preliminary data.</text>
</comment>
<evidence type="ECO:0000256" key="1">
    <source>
        <dbReference type="ARBA" id="ARBA00022603"/>
    </source>
</evidence>
<evidence type="ECO:0000259" key="3">
    <source>
        <dbReference type="Pfam" id="PF01170"/>
    </source>
</evidence>
<keyword evidence="1 4" id="KW-0489">Methyltransferase</keyword>
<keyword evidence="2 4" id="KW-0808">Transferase</keyword>
<organism evidence="4 5">
    <name type="scientific">Spongiactinospora gelatinilytica</name>
    <dbReference type="NCBI Taxonomy" id="2666298"/>
    <lineage>
        <taxon>Bacteria</taxon>
        <taxon>Bacillati</taxon>
        <taxon>Actinomycetota</taxon>
        <taxon>Actinomycetes</taxon>
        <taxon>Streptosporangiales</taxon>
        <taxon>Streptosporangiaceae</taxon>
        <taxon>Spongiactinospora</taxon>
    </lineage>
</organism>
<dbReference type="Gene3D" id="3.40.50.150">
    <property type="entry name" value="Vaccinia Virus protein VP39"/>
    <property type="match status" value="2"/>
</dbReference>
<dbReference type="PRINTS" id="PR00508">
    <property type="entry name" value="S21N4MTFRASE"/>
</dbReference>
<dbReference type="GO" id="GO:0008170">
    <property type="term" value="F:N-methyltransferase activity"/>
    <property type="evidence" value="ECO:0007669"/>
    <property type="project" value="InterPro"/>
</dbReference>
<feature type="domain" description="Ribosomal RNA large subunit methyltransferase K/L-like methyltransferase" evidence="3">
    <location>
        <begin position="42"/>
        <end position="152"/>
    </location>
</feature>
<gene>
    <name evidence="4" type="ORF">C1I98_38665</name>
</gene>
<reference evidence="4 5" key="1">
    <citation type="submission" date="2018-01" db="EMBL/GenBank/DDBJ databases">
        <title>Draft genome sequence of Sphaerisporangium sp. 7K107.</title>
        <authorList>
            <person name="Sahin N."/>
            <person name="Saygin H."/>
            <person name="Ay H."/>
        </authorList>
    </citation>
    <scope>NUCLEOTIDE SEQUENCE [LARGE SCALE GENOMIC DNA]</scope>
    <source>
        <strain evidence="4 5">7K107</strain>
    </source>
</reference>
<dbReference type="EMBL" id="POUA01000697">
    <property type="protein sequence ID" value="PZG17480.1"/>
    <property type="molecule type" value="Genomic_DNA"/>
</dbReference>
<dbReference type="AlphaFoldDB" id="A0A2W2EV96"/>
<dbReference type="Pfam" id="PF01170">
    <property type="entry name" value="UPF0020"/>
    <property type="match status" value="1"/>
</dbReference>
<keyword evidence="5" id="KW-1185">Reference proteome</keyword>
<dbReference type="GO" id="GO:0032259">
    <property type="term" value="P:methylation"/>
    <property type="evidence" value="ECO:0007669"/>
    <property type="project" value="UniProtKB-KW"/>
</dbReference>
<evidence type="ECO:0000313" key="4">
    <source>
        <dbReference type="EMBL" id="PZG17480.1"/>
    </source>
</evidence>
<evidence type="ECO:0000256" key="2">
    <source>
        <dbReference type="ARBA" id="ARBA00022679"/>
    </source>
</evidence>
<dbReference type="SUPFAM" id="SSF53335">
    <property type="entry name" value="S-adenosyl-L-methionine-dependent methyltransferases"/>
    <property type="match status" value="1"/>
</dbReference>
<sequence>MPVHPGCGSRLVTGTVVPSVLATGQVPSRVQRRGRYLPESMRHPGKMLPSIASQVISLFSRPGELVVDPMCGIGTTLVEAVHLGRDAAGMEYEADFAGLAAANVQHARAQGAAGNGRVACGDARNIASVFAGLRGSAALVLTSPPYGARTHGHIRSGVRDGDGGPVEKWNHRYSTDKGNLAHQPLPELVEGFGEILAGCGELLRPDGVVAVTVRPIRIDGYLVDLPGQVITAAEKAGLVLMHRLVALLCGVRDGRLVTRASFFQMLAVRRHQEKGSPVCVTAHEDLLIFRKQGAHG</sequence>
<evidence type="ECO:0000313" key="5">
    <source>
        <dbReference type="Proteomes" id="UP000248544"/>
    </source>
</evidence>
<dbReference type="Proteomes" id="UP000248544">
    <property type="component" value="Unassembled WGS sequence"/>
</dbReference>
<accession>A0A2W2EV96</accession>
<dbReference type="InterPro" id="IPR001091">
    <property type="entry name" value="RM_Methyltransferase"/>
</dbReference>
<protein>
    <submittedName>
        <fullName evidence="4">RNA methyltransferase</fullName>
    </submittedName>
</protein>